<protein>
    <submittedName>
        <fullName evidence="1">Uncharacterized protein</fullName>
    </submittedName>
</protein>
<dbReference type="EMBL" id="JARUHM010000003">
    <property type="protein sequence ID" value="MDT9410067.1"/>
    <property type="molecule type" value="Genomic_DNA"/>
</dbReference>
<reference evidence="1 2" key="1">
    <citation type="submission" date="2023-03" db="EMBL/GenBank/DDBJ databases">
        <title>Whole genome sequence of the first Corynebacterium rouxii strains isolated in Brazil: a recent member of Corynebacterium diphtheriae complex.</title>
        <authorList>
            <person name="Vieira V."/>
            <person name="Ramos J.N."/>
            <person name="Araujo M.R.B."/>
            <person name="Baio P.V."/>
            <person name="Sant'Anna L.O."/>
            <person name="Veras J.F.C."/>
            <person name="Vieira E.M.D."/>
            <person name="Sousa M.A.B."/>
            <person name="Camargo C.H."/>
            <person name="Sacchi C.T."/>
            <person name="Campos K.R."/>
            <person name="Santos M.B.N."/>
            <person name="Bokermann S."/>
            <person name="Alvim L.B."/>
            <person name="Santos L.S."/>
            <person name="Mattos-Guaraldi A.L."/>
        </authorList>
    </citation>
    <scope>NUCLEOTIDE SEQUENCE [LARGE SCALE GENOMIC DNA]</scope>
    <source>
        <strain evidence="1 2">70862</strain>
    </source>
</reference>
<proteinExistence type="predicted"/>
<accession>A0ABU3PJX9</accession>
<keyword evidence="2" id="KW-1185">Reference proteome</keyword>
<gene>
    <name evidence="1" type="ORF">P8T80_01445</name>
</gene>
<sequence length="45" mass="5085">MAPRIRELEFKTTKTQERHFGEKIASCGFRGLEFEGAENSAAENP</sequence>
<organism evidence="1 2">
    <name type="scientific">Corynebacterium rouxii</name>
    <dbReference type="NCBI Taxonomy" id="2719119"/>
    <lineage>
        <taxon>Bacteria</taxon>
        <taxon>Bacillati</taxon>
        <taxon>Actinomycetota</taxon>
        <taxon>Actinomycetes</taxon>
        <taxon>Mycobacteriales</taxon>
        <taxon>Corynebacteriaceae</taxon>
        <taxon>Corynebacterium</taxon>
    </lineage>
</organism>
<evidence type="ECO:0000313" key="1">
    <source>
        <dbReference type="EMBL" id="MDT9410067.1"/>
    </source>
</evidence>
<name>A0ABU3PJX9_9CORY</name>
<dbReference type="RefSeq" id="WP_315643139.1">
    <property type="nucleotide sequence ID" value="NZ_CP168248.1"/>
</dbReference>
<evidence type="ECO:0000313" key="2">
    <source>
        <dbReference type="Proteomes" id="UP001265983"/>
    </source>
</evidence>
<comment type="caution">
    <text evidence="1">The sequence shown here is derived from an EMBL/GenBank/DDBJ whole genome shotgun (WGS) entry which is preliminary data.</text>
</comment>
<dbReference type="Proteomes" id="UP001265983">
    <property type="component" value="Unassembled WGS sequence"/>
</dbReference>